<organism evidence="1 2">
    <name type="scientific">Zizania palustris</name>
    <name type="common">Northern wild rice</name>
    <dbReference type="NCBI Taxonomy" id="103762"/>
    <lineage>
        <taxon>Eukaryota</taxon>
        <taxon>Viridiplantae</taxon>
        <taxon>Streptophyta</taxon>
        <taxon>Embryophyta</taxon>
        <taxon>Tracheophyta</taxon>
        <taxon>Spermatophyta</taxon>
        <taxon>Magnoliopsida</taxon>
        <taxon>Liliopsida</taxon>
        <taxon>Poales</taxon>
        <taxon>Poaceae</taxon>
        <taxon>BOP clade</taxon>
        <taxon>Oryzoideae</taxon>
        <taxon>Oryzeae</taxon>
        <taxon>Zizaniinae</taxon>
        <taxon>Zizania</taxon>
    </lineage>
</organism>
<gene>
    <name evidence="1" type="ORF">GUJ93_ZPchr0012g20257</name>
</gene>
<evidence type="ECO:0000313" key="1">
    <source>
        <dbReference type="EMBL" id="KAG8093584.1"/>
    </source>
</evidence>
<sequence>MCPVLVAQSHPAGDCTLPLPFHVFLPSSVEVLATASADGRGPCAVCRAVLGAGRLFAVMCLRDTKPCAREESHQHMDRYIVPPTHITCLLNCRSGCLTYIT</sequence>
<dbReference type="Proteomes" id="UP000729402">
    <property type="component" value="Unassembled WGS sequence"/>
</dbReference>
<comment type="caution">
    <text evidence="1">The sequence shown here is derived from an EMBL/GenBank/DDBJ whole genome shotgun (WGS) entry which is preliminary data.</text>
</comment>
<dbReference type="EMBL" id="JAAALK010000080">
    <property type="protein sequence ID" value="KAG8093584.1"/>
    <property type="molecule type" value="Genomic_DNA"/>
</dbReference>
<reference evidence="1" key="1">
    <citation type="journal article" date="2021" name="bioRxiv">
        <title>Whole Genome Assembly and Annotation of Northern Wild Rice, Zizania palustris L., Supports a Whole Genome Duplication in the Zizania Genus.</title>
        <authorList>
            <person name="Haas M."/>
            <person name="Kono T."/>
            <person name="Macchietto M."/>
            <person name="Millas R."/>
            <person name="McGilp L."/>
            <person name="Shao M."/>
            <person name="Duquette J."/>
            <person name="Hirsch C.N."/>
            <person name="Kimball J."/>
        </authorList>
    </citation>
    <scope>NUCLEOTIDE SEQUENCE</scope>
    <source>
        <tissue evidence="1">Fresh leaf tissue</tissue>
    </source>
</reference>
<keyword evidence="2" id="KW-1185">Reference proteome</keyword>
<evidence type="ECO:0000313" key="2">
    <source>
        <dbReference type="Proteomes" id="UP000729402"/>
    </source>
</evidence>
<protein>
    <submittedName>
        <fullName evidence="1">Uncharacterized protein</fullName>
    </submittedName>
</protein>
<reference evidence="1" key="2">
    <citation type="submission" date="2021-02" db="EMBL/GenBank/DDBJ databases">
        <authorList>
            <person name="Kimball J.A."/>
            <person name="Haas M.W."/>
            <person name="Macchietto M."/>
            <person name="Kono T."/>
            <person name="Duquette J."/>
            <person name="Shao M."/>
        </authorList>
    </citation>
    <scope>NUCLEOTIDE SEQUENCE</scope>
    <source>
        <tissue evidence="1">Fresh leaf tissue</tissue>
    </source>
</reference>
<name>A0A8J6BS07_ZIZPA</name>
<accession>A0A8J6BS07</accession>
<proteinExistence type="predicted"/>
<dbReference type="AlphaFoldDB" id="A0A8J6BS07"/>